<gene>
    <name evidence="4" type="ORF">EKN06_01440</name>
</gene>
<comment type="caution">
    <text evidence="4">The sequence shown here is derived from an EMBL/GenBank/DDBJ whole genome shotgun (WGS) entry which is preliminary data.</text>
</comment>
<dbReference type="SUPFAM" id="SSF52172">
    <property type="entry name" value="CheY-like"/>
    <property type="match status" value="1"/>
</dbReference>
<name>A0A437GZY9_9SPHN</name>
<keyword evidence="5" id="KW-1185">Reference proteome</keyword>
<dbReference type="AlphaFoldDB" id="A0A437GZY9"/>
<proteinExistence type="predicted"/>
<evidence type="ECO:0000256" key="1">
    <source>
        <dbReference type="ARBA" id="ARBA00022553"/>
    </source>
</evidence>
<feature type="domain" description="Response regulatory" evidence="3">
    <location>
        <begin position="3"/>
        <end position="116"/>
    </location>
</feature>
<evidence type="ECO:0000313" key="4">
    <source>
        <dbReference type="EMBL" id="RVQ68915.1"/>
    </source>
</evidence>
<dbReference type="RefSeq" id="WP_127611101.1">
    <property type="nucleotide sequence ID" value="NZ_RXOL01000001.1"/>
</dbReference>
<feature type="modified residue" description="4-aspartylphosphate" evidence="2">
    <location>
        <position position="52"/>
    </location>
</feature>
<keyword evidence="1 2" id="KW-0597">Phosphoprotein</keyword>
<dbReference type="InterPro" id="IPR001789">
    <property type="entry name" value="Sig_transdc_resp-reg_receiver"/>
</dbReference>
<dbReference type="Gene3D" id="3.40.50.2300">
    <property type="match status" value="1"/>
</dbReference>
<dbReference type="Proteomes" id="UP000283003">
    <property type="component" value="Unassembled WGS sequence"/>
</dbReference>
<dbReference type="InterPro" id="IPR050595">
    <property type="entry name" value="Bact_response_regulator"/>
</dbReference>
<evidence type="ECO:0000256" key="2">
    <source>
        <dbReference type="PROSITE-ProRule" id="PRU00169"/>
    </source>
</evidence>
<dbReference type="InterPro" id="IPR011006">
    <property type="entry name" value="CheY-like_superfamily"/>
</dbReference>
<dbReference type="SMART" id="SM00448">
    <property type="entry name" value="REC"/>
    <property type="match status" value="1"/>
</dbReference>
<evidence type="ECO:0000313" key="5">
    <source>
        <dbReference type="Proteomes" id="UP000283003"/>
    </source>
</evidence>
<dbReference type="Pfam" id="PF00072">
    <property type="entry name" value="Response_reg"/>
    <property type="match status" value="1"/>
</dbReference>
<dbReference type="PANTHER" id="PTHR44591:SF21">
    <property type="entry name" value="TWO-COMPONENT RESPONSE REGULATOR"/>
    <property type="match status" value="1"/>
</dbReference>
<dbReference type="PROSITE" id="PS50110">
    <property type="entry name" value="RESPONSE_REGULATORY"/>
    <property type="match status" value="1"/>
</dbReference>
<protein>
    <submittedName>
        <fullName evidence="4">Response regulator</fullName>
    </submittedName>
</protein>
<dbReference type="GO" id="GO:0000160">
    <property type="term" value="P:phosphorelay signal transduction system"/>
    <property type="evidence" value="ECO:0007669"/>
    <property type="project" value="InterPro"/>
</dbReference>
<accession>A0A437GZY9</accession>
<dbReference type="EMBL" id="RXOL01000001">
    <property type="protein sequence ID" value="RVQ68915.1"/>
    <property type="molecule type" value="Genomic_DNA"/>
</dbReference>
<dbReference type="PANTHER" id="PTHR44591">
    <property type="entry name" value="STRESS RESPONSE REGULATOR PROTEIN 1"/>
    <property type="match status" value="1"/>
</dbReference>
<dbReference type="OrthoDB" id="9802155at2"/>
<dbReference type="NCBIfam" id="NF046022">
    <property type="entry name" value="RespRegCpdRBruc"/>
    <property type="match status" value="1"/>
</dbReference>
<reference evidence="4 5" key="1">
    <citation type="submission" date="2018-12" db="EMBL/GenBank/DDBJ databases">
        <title>Croceicoccus ponticola sp. nov., a lipolytic bacterium isolated from seawater.</title>
        <authorList>
            <person name="Yoon J.-H."/>
        </authorList>
    </citation>
    <scope>NUCLEOTIDE SEQUENCE [LARGE SCALE GENOMIC DNA]</scope>
    <source>
        <strain evidence="4 5">GM-16</strain>
    </source>
</reference>
<sequence>MIRILLAEDEDSMRTYLARALENAGYEVTAVDRGTHALPLLTEEHFDLLLSDIVMPEMDGIELAQRCAQVSPTTKVMFITGFAAVTMKASREAPQAKVLSKPFHLRDLVLEVERLFDGNMANANL</sequence>
<evidence type="ECO:0000259" key="3">
    <source>
        <dbReference type="PROSITE" id="PS50110"/>
    </source>
</evidence>
<organism evidence="4 5">
    <name type="scientific">Croceicoccus ponticola</name>
    <dbReference type="NCBI Taxonomy" id="2217664"/>
    <lineage>
        <taxon>Bacteria</taxon>
        <taxon>Pseudomonadati</taxon>
        <taxon>Pseudomonadota</taxon>
        <taxon>Alphaproteobacteria</taxon>
        <taxon>Sphingomonadales</taxon>
        <taxon>Erythrobacteraceae</taxon>
        <taxon>Croceicoccus</taxon>
    </lineage>
</organism>